<dbReference type="GO" id="GO:0004713">
    <property type="term" value="F:protein tyrosine kinase activity"/>
    <property type="evidence" value="ECO:0007669"/>
    <property type="project" value="InterPro"/>
</dbReference>
<dbReference type="SMART" id="SM00219">
    <property type="entry name" value="TyrKc"/>
    <property type="match status" value="1"/>
</dbReference>
<evidence type="ECO:0000313" key="2">
    <source>
        <dbReference type="EMBL" id="KAJ7321891.1"/>
    </source>
</evidence>
<name>A0AAD7EG85_9AGAR</name>
<dbReference type="SUPFAM" id="SSF56112">
    <property type="entry name" value="Protein kinase-like (PK-like)"/>
    <property type="match status" value="1"/>
</dbReference>
<organism evidence="2 3">
    <name type="scientific">Mycena albidolilacea</name>
    <dbReference type="NCBI Taxonomy" id="1033008"/>
    <lineage>
        <taxon>Eukaryota</taxon>
        <taxon>Fungi</taxon>
        <taxon>Dikarya</taxon>
        <taxon>Basidiomycota</taxon>
        <taxon>Agaricomycotina</taxon>
        <taxon>Agaricomycetes</taxon>
        <taxon>Agaricomycetidae</taxon>
        <taxon>Agaricales</taxon>
        <taxon>Marasmiineae</taxon>
        <taxon>Mycenaceae</taxon>
        <taxon>Mycena</taxon>
    </lineage>
</organism>
<keyword evidence="3" id="KW-1185">Reference proteome</keyword>
<dbReference type="GO" id="GO:0005524">
    <property type="term" value="F:ATP binding"/>
    <property type="evidence" value="ECO:0007669"/>
    <property type="project" value="InterPro"/>
</dbReference>
<evidence type="ECO:0000313" key="3">
    <source>
        <dbReference type="Proteomes" id="UP001218218"/>
    </source>
</evidence>
<dbReference type="InterPro" id="IPR020635">
    <property type="entry name" value="Tyr_kinase_cat_dom"/>
</dbReference>
<protein>
    <submittedName>
        <fullName evidence="2">Kinase-like domain-containing protein</fullName>
    </submittedName>
</protein>
<comment type="caution">
    <text evidence="2">The sequence shown here is derived from an EMBL/GenBank/DDBJ whole genome shotgun (WGS) entry which is preliminary data.</text>
</comment>
<dbReference type="PANTHER" id="PTHR24347">
    <property type="entry name" value="SERINE/THREONINE-PROTEIN KINASE"/>
    <property type="match status" value="1"/>
</dbReference>
<dbReference type="Pfam" id="PF00069">
    <property type="entry name" value="Pkinase"/>
    <property type="match status" value="1"/>
</dbReference>
<dbReference type="Gene3D" id="1.10.510.10">
    <property type="entry name" value="Transferase(Phosphotransferase) domain 1"/>
    <property type="match status" value="1"/>
</dbReference>
<dbReference type="InterPro" id="IPR011009">
    <property type="entry name" value="Kinase-like_dom_sf"/>
</dbReference>
<keyword evidence="2" id="KW-0808">Transferase</keyword>
<sequence>MMPCQYRTGKTLSGGEATLIEAIHIATGKHYACEVVSKDRVKDWEHFIRNEIAVLKQVHRQSESANIVKLYDYFQTAHTVYICLDFCTGGTLYDRVRANGAYPEAKAVELVRTLCFAVKHIHDAGVAHRDLRPENILFRTPDEAAPVMVAGFGLSRIVDDAPYPRSLTFTAGYALQYTAPERISEGSLPAVDVWSLGILAFFIIAGCARFEYYVQSGTEALVAKDRLDDASASVRDFIGRCLASDPSRRPTADEALAHPVCLFYSFKDVAHSSQQWSAPRSLLRSSRRSSLLNLAGLRAFNPKRKCWLQLYILSYP</sequence>
<gene>
    <name evidence="2" type="ORF">DFH08DRAFT_788496</name>
</gene>
<reference evidence="2" key="1">
    <citation type="submission" date="2023-03" db="EMBL/GenBank/DDBJ databases">
        <title>Massive genome expansion in bonnet fungi (Mycena s.s.) driven by repeated elements and novel gene families across ecological guilds.</title>
        <authorList>
            <consortium name="Lawrence Berkeley National Laboratory"/>
            <person name="Harder C.B."/>
            <person name="Miyauchi S."/>
            <person name="Viragh M."/>
            <person name="Kuo A."/>
            <person name="Thoen E."/>
            <person name="Andreopoulos B."/>
            <person name="Lu D."/>
            <person name="Skrede I."/>
            <person name="Drula E."/>
            <person name="Henrissat B."/>
            <person name="Morin E."/>
            <person name="Kohler A."/>
            <person name="Barry K."/>
            <person name="LaButti K."/>
            <person name="Morin E."/>
            <person name="Salamov A."/>
            <person name="Lipzen A."/>
            <person name="Mereny Z."/>
            <person name="Hegedus B."/>
            <person name="Baldrian P."/>
            <person name="Stursova M."/>
            <person name="Weitz H."/>
            <person name="Taylor A."/>
            <person name="Grigoriev I.V."/>
            <person name="Nagy L.G."/>
            <person name="Martin F."/>
            <person name="Kauserud H."/>
        </authorList>
    </citation>
    <scope>NUCLEOTIDE SEQUENCE</scope>
    <source>
        <strain evidence="2">CBHHK002</strain>
    </source>
</reference>
<dbReference type="Proteomes" id="UP001218218">
    <property type="component" value="Unassembled WGS sequence"/>
</dbReference>
<dbReference type="PROSITE" id="PS50011">
    <property type="entry name" value="PROTEIN_KINASE_DOM"/>
    <property type="match status" value="1"/>
</dbReference>
<keyword evidence="2" id="KW-0418">Kinase</keyword>
<proteinExistence type="predicted"/>
<accession>A0AAD7EG85</accession>
<evidence type="ECO:0000259" key="1">
    <source>
        <dbReference type="PROSITE" id="PS50011"/>
    </source>
</evidence>
<dbReference type="AlphaFoldDB" id="A0AAD7EG85"/>
<feature type="domain" description="Protein kinase" evidence="1">
    <location>
        <begin position="6"/>
        <end position="261"/>
    </location>
</feature>
<dbReference type="EMBL" id="JARIHO010000049">
    <property type="protein sequence ID" value="KAJ7321891.1"/>
    <property type="molecule type" value="Genomic_DNA"/>
</dbReference>
<dbReference type="InterPro" id="IPR000719">
    <property type="entry name" value="Prot_kinase_dom"/>
</dbReference>